<gene>
    <name evidence="3" type="ORF">HCR76_07710</name>
</gene>
<reference evidence="3 4" key="1">
    <citation type="submission" date="2020-12" db="EMBL/GenBank/DDBJ databases">
        <title>Microbacterium sp. HY060.</title>
        <authorList>
            <person name="Zhou J."/>
        </authorList>
    </citation>
    <scope>NUCLEOTIDE SEQUENCE [LARGE SCALE GENOMIC DNA]</scope>
    <source>
        <strain evidence="3 4">HY60</strain>
    </source>
</reference>
<keyword evidence="2" id="KW-0472">Membrane</keyword>
<sequence length="134" mass="13729">MVSNVAAGHVSRMPGTESGVRRRDSRSFATAAAIIYGFAGFAIPLLGWFAGLALVWASTRLSRRAKLVSAIVPTALMLLVVIAVAGASAAHAAAQVSGSVSAVPSGYDIAWSGLAVVVVVTSSLGLWLVHSLRQ</sequence>
<protein>
    <submittedName>
        <fullName evidence="3">Uncharacterized protein</fullName>
    </submittedName>
</protein>
<keyword evidence="2" id="KW-1133">Transmembrane helix</keyword>
<evidence type="ECO:0000313" key="4">
    <source>
        <dbReference type="Proteomes" id="UP000662814"/>
    </source>
</evidence>
<evidence type="ECO:0000313" key="3">
    <source>
        <dbReference type="EMBL" id="QPZ39895.1"/>
    </source>
</evidence>
<accession>A0ABX6YMI6</accession>
<name>A0ABX6YMI6_9MICO</name>
<organism evidence="3 4">
    <name type="scientific">Paramicrobacterium chengjingii</name>
    <dbReference type="NCBI Taxonomy" id="2769067"/>
    <lineage>
        <taxon>Bacteria</taxon>
        <taxon>Bacillati</taxon>
        <taxon>Actinomycetota</taxon>
        <taxon>Actinomycetes</taxon>
        <taxon>Micrococcales</taxon>
        <taxon>Microbacteriaceae</taxon>
        <taxon>Paramicrobacterium</taxon>
    </lineage>
</organism>
<keyword evidence="2" id="KW-0812">Transmembrane</keyword>
<feature type="transmembrane region" description="Helical" evidence="2">
    <location>
        <begin position="67"/>
        <end position="89"/>
    </location>
</feature>
<feature type="transmembrane region" description="Helical" evidence="2">
    <location>
        <begin position="109"/>
        <end position="129"/>
    </location>
</feature>
<evidence type="ECO:0000256" key="1">
    <source>
        <dbReference type="SAM" id="MobiDB-lite"/>
    </source>
</evidence>
<dbReference type="EMBL" id="CP061169">
    <property type="protein sequence ID" value="QPZ39895.1"/>
    <property type="molecule type" value="Genomic_DNA"/>
</dbReference>
<dbReference type="RefSeq" id="WP_166989717.1">
    <property type="nucleotide sequence ID" value="NZ_CP061169.1"/>
</dbReference>
<keyword evidence="4" id="KW-1185">Reference proteome</keyword>
<proteinExistence type="predicted"/>
<feature type="region of interest" description="Disordered" evidence="1">
    <location>
        <begin position="1"/>
        <end position="21"/>
    </location>
</feature>
<feature type="transmembrane region" description="Helical" evidence="2">
    <location>
        <begin position="28"/>
        <end position="55"/>
    </location>
</feature>
<evidence type="ECO:0000256" key="2">
    <source>
        <dbReference type="SAM" id="Phobius"/>
    </source>
</evidence>
<dbReference type="Proteomes" id="UP000662814">
    <property type="component" value="Chromosome"/>
</dbReference>